<dbReference type="EC" id="3.4.16.4" evidence="16"/>
<keyword evidence="7 16" id="KW-0378">Hydrolase</keyword>
<evidence type="ECO:0000256" key="9">
    <source>
        <dbReference type="ARBA" id="ARBA00022984"/>
    </source>
</evidence>
<evidence type="ECO:0000313" key="17">
    <source>
        <dbReference type="Proteomes" id="UP000316925"/>
    </source>
</evidence>
<keyword evidence="8" id="KW-0133">Cell shape</keyword>
<evidence type="ECO:0000256" key="2">
    <source>
        <dbReference type="ARBA" id="ARBA00004236"/>
    </source>
</evidence>
<keyword evidence="11 13" id="KW-0472">Membrane</keyword>
<dbReference type="GO" id="GO:0009252">
    <property type="term" value="P:peptidoglycan biosynthetic process"/>
    <property type="evidence" value="ECO:0007669"/>
    <property type="project" value="UniProtKB-KW"/>
</dbReference>
<feature type="transmembrane region" description="Helical" evidence="13">
    <location>
        <begin position="18"/>
        <end position="39"/>
    </location>
</feature>
<dbReference type="AlphaFoldDB" id="A0A523YRL3"/>
<evidence type="ECO:0000256" key="7">
    <source>
        <dbReference type="ARBA" id="ARBA00022801"/>
    </source>
</evidence>
<evidence type="ECO:0000313" key="16">
    <source>
        <dbReference type="EMBL" id="TET94137.1"/>
    </source>
</evidence>
<dbReference type="Proteomes" id="UP000316925">
    <property type="component" value="Unassembled WGS sequence"/>
</dbReference>
<dbReference type="PANTHER" id="PTHR30627">
    <property type="entry name" value="PEPTIDOGLYCAN D,D-TRANSPEPTIDASE"/>
    <property type="match status" value="1"/>
</dbReference>
<keyword evidence="10 13" id="KW-1133">Transmembrane helix</keyword>
<keyword evidence="12" id="KW-0961">Cell wall biogenesis/degradation</keyword>
<reference evidence="16 17" key="1">
    <citation type="submission" date="2019-03" db="EMBL/GenBank/DDBJ databases">
        <title>Metabolic potential of uncultured bacteria and archaea associated with petroleum seepage in deep-sea sediments.</title>
        <authorList>
            <person name="Dong X."/>
            <person name="Hubert C."/>
        </authorList>
    </citation>
    <scope>NUCLEOTIDE SEQUENCE [LARGE SCALE GENOMIC DNA]</scope>
    <source>
        <strain evidence="16">E29_bin28</strain>
    </source>
</reference>
<evidence type="ECO:0000256" key="3">
    <source>
        <dbReference type="ARBA" id="ARBA00022475"/>
    </source>
</evidence>
<keyword evidence="6 13" id="KW-0812">Transmembrane</keyword>
<dbReference type="FunFam" id="3.40.710.10:FF:000024">
    <property type="entry name" value="Penicillin-binding protein 2"/>
    <property type="match status" value="1"/>
</dbReference>
<keyword evidence="9" id="KW-0573">Peptidoglycan synthesis</keyword>
<dbReference type="GO" id="GO:0071972">
    <property type="term" value="F:peptidoglycan L,D-transpeptidase activity"/>
    <property type="evidence" value="ECO:0007669"/>
    <property type="project" value="TreeGrafter"/>
</dbReference>
<comment type="subcellular location">
    <subcellularLocation>
        <location evidence="2">Cell membrane</location>
    </subcellularLocation>
    <subcellularLocation>
        <location evidence="1">Membrane</location>
        <topology evidence="1">Single-pass membrane protein</topology>
    </subcellularLocation>
</comment>
<evidence type="ECO:0000256" key="10">
    <source>
        <dbReference type="ARBA" id="ARBA00022989"/>
    </source>
</evidence>
<dbReference type="GO" id="GO:0009002">
    <property type="term" value="F:serine-type D-Ala-D-Ala carboxypeptidase activity"/>
    <property type="evidence" value="ECO:0007669"/>
    <property type="project" value="UniProtKB-EC"/>
</dbReference>
<dbReference type="InterPro" id="IPR001460">
    <property type="entry name" value="PCN-bd_Tpept"/>
</dbReference>
<dbReference type="SUPFAM" id="SSF56601">
    <property type="entry name" value="beta-lactamase/transpeptidase-like"/>
    <property type="match status" value="1"/>
</dbReference>
<dbReference type="InterPro" id="IPR005311">
    <property type="entry name" value="PBP_dimer"/>
</dbReference>
<dbReference type="GO" id="GO:0008658">
    <property type="term" value="F:penicillin binding"/>
    <property type="evidence" value="ECO:0007669"/>
    <property type="project" value="InterPro"/>
</dbReference>
<dbReference type="InterPro" id="IPR036138">
    <property type="entry name" value="PBP_dimer_sf"/>
</dbReference>
<dbReference type="InterPro" id="IPR012338">
    <property type="entry name" value="Beta-lactam/transpept-like"/>
</dbReference>
<dbReference type="NCBIfam" id="TIGR03423">
    <property type="entry name" value="pbp2_mrdA"/>
    <property type="match status" value="1"/>
</dbReference>
<dbReference type="EMBL" id="SOIJ01000032">
    <property type="protein sequence ID" value="TET94137.1"/>
    <property type="molecule type" value="Genomic_DNA"/>
</dbReference>
<accession>A0A523YRL3</accession>
<evidence type="ECO:0000256" key="4">
    <source>
        <dbReference type="ARBA" id="ARBA00022519"/>
    </source>
</evidence>
<keyword evidence="5" id="KW-0645">Protease</keyword>
<dbReference type="GO" id="GO:0006508">
    <property type="term" value="P:proteolysis"/>
    <property type="evidence" value="ECO:0007669"/>
    <property type="project" value="UniProtKB-KW"/>
</dbReference>
<dbReference type="PANTHER" id="PTHR30627:SF2">
    <property type="entry name" value="PEPTIDOGLYCAN D,D-TRANSPEPTIDASE MRDA"/>
    <property type="match status" value="1"/>
</dbReference>
<evidence type="ECO:0000256" key="12">
    <source>
        <dbReference type="ARBA" id="ARBA00023316"/>
    </source>
</evidence>
<dbReference type="InterPro" id="IPR017790">
    <property type="entry name" value="Penicillin-binding_protein_2"/>
</dbReference>
<proteinExistence type="predicted"/>
<evidence type="ECO:0000256" key="11">
    <source>
        <dbReference type="ARBA" id="ARBA00023136"/>
    </source>
</evidence>
<name>A0A523YRL3_UNCAE</name>
<dbReference type="Gene3D" id="3.40.710.10">
    <property type="entry name" value="DD-peptidase/beta-lactamase superfamily"/>
    <property type="match status" value="1"/>
</dbReference>
<keyword evidence="16" id="KW-0121">Carboxypeptidase</keyword>
<protein>
    <submittedName>
        <fullName evidence="16">Penicillin-binding protein 2</fullName>
        <ecNumber evidence="16">3.4.16.4</ecNumber>
    </submittedName>
</protein>
<evidence type="ECO:0000256" key="5">
    <source>
        <dbReference type="ARBA" id="ARBA00022670"/>
    </source>
</evidence>
<evidence type="ECO:0000256" key="13">
    <source>
        <dbReference type="SAM" id="Phobius"/>
    </source>
</evidence>
<evidence type="ECO:0000259" key="14">
    <source>
        <dbReference type="Pfam" id="PF00905"/>
    </source>
</evidence>
<dbReference type="GO" id="GO:0071555">
    <property type="term" value="P:cell wall organization"/>
    <property type="evidence" value="ECO:0007669"/>
    <property type="project" value="UniProtKB-KW"/>
</dbReference>
<dbReference type="GO" id="GO:0005886">
    <property type="term" value="C:plasma membrane"/>
    <property type="evidence" value="ECO:0007669"/>
    <property type="project" value="UniProtKB-SubCell"/>
</dbReference>
<evidence type="ECO:0000256" key="8">
    <source>
        <dbReference type="ARBA" id="ARBA00022960"/>
    </source>
</evidence>
<feature type="domain" description="Penicillin-binding protein dimerisation" evidence="15">
    <location>
        <begin position="60"/>
        <end position="228"/>
    </location>
</feature>
<comment type="caution">
    <text evidence="16">The sequence shown here is derived from an EMBL/GenBank/DDBJ whole genome shotgun (WGS) entry which is preliminary data.</text>
</comment>
<keyword evidence="3" id="KW-1003">Cell membrane</keyword>
<sequence>MLVPVRGKRKRFETRIKILWIVIVCSFLILLARIAWLQLIEGERYLRISKNSRLQLLPLPCTRGLILDRNGKKLTHNEASFSVGVIPSNVSNPDHLLDRLAIILKLDKKAILERIRRAPNPFKPVVLKKNVGMSIVTFLLEREEEFPGVVIIAQPVRTYLYSGLASHLLGHLGEVNQAELALSSSYGIELGDLVGKMGVEKVCNRYLQGEKGGKQIEVDAHGRALRTISEKDPIPGHNVYLTIDLRMQQIAEKELGERKGVVLIGDPYTGGIFALVSYPGFDPNLFSWGISESEWNRLRDEPLHPLENRATRGEYPLGSTIKVITASAALEEGIISKEDTFFCGGNFTIGNRVFKGWKEEGHGEINLEEALIHSCNVYFYQLGLRLGVKRIIRYARLFGLGKSTGIDLGSEKPGFLPTPDWKKKHKGEAWYGGDTVNLSIGQGYILVTPVQMLKVISVIANGGYLIKPYLIKKIVGPRGNLIKEFQPQKMERVPLSSATLNFLRRSLRGVVREGTGWRAENKTVEISGKTGTAELSEGEKPHNWFIGYASSTHLRLAIVVLVENREEDIQIAPQIAGKIFSQIFEKNVH</sequence>
<evidence type="ECO:0000256" key="1">
    <source>
        <dbReference type="ARBA" id="ARBA00004167"/>
    </source>
</evidence>
<keyword evidence="4" id="KW-0997">Cell inner membrane</keyword>
<dbReference type="Gene3D" id="3.90.1310.10">
    <property type="entry name" value="Penicillin-binding protein 2a (Domain 2)"/>
    <property type="match status" value="1"/>
</dbReference>
<gene>
    <name evidence="16" type="primary">mrdA</name>
    <name evidence="16" type="ORF">E3J33_00645</name>
</gene>
<dbReference type="GO" id="GO:0008360">
    <property type="term" value="P:regulation of cell shape"/>
    <property type="evidence" value="ECO:0007669"/>
    <property type="project" value="UniProtKB-KW"/>
</dbReference>
<dbReference type="InterPro" id="IPR050515">
    <property type="entry name" value="Beta-lactam/transpept"/>
</dbReference>
<dbReference type="SUPFAM" id="SSF56519">
    <property type="entry name" value="Penicillin binding protein dimerisation domain"/>
    <property type="match status" value="1"/>
</dbReference>
<evidence type="ECO:0000256" key="6">
    <source>
        <dbReference type="ARBA" id="ARBA00022692"/>
    </source>
</evidence>
<dbReference type="Gene3D" id="3.30.1390.30">
    <property type="entry name" value="Penicillin-binding protein 2a, domain 3"/>
    <property type="match status" value="1"/>
</dbReference>
<dbReference type="Pfam" id="PF03717">
    <property type="entry name" value="PBP_dimer"/>
    <property type="match status" value="1"/>
</dbReference>
<evidence type="ECO:0000259" key="15">
    <source>
        <dbReference type="Pfam" id="PF03717"/>
    </source>
</evidence>
<dbReference type="Pfam" id="PF00905">
    <property type="entry name" value="Transpeptidase"/>
    <property type="match status" value="1"/>
</dbReference>
<organism evidence="16 17">
    <name type="scientific">Aerophobetes bacterium</name>
    <dbReference type="NCBI Taxonomy" id="2030807"/>
    <lineage>
        <taxon>Bacteria</taxon>
        <taxon>Candidatus Aerophobota</taxon>
    </lineage>
</organism>
<feature type="domain" description="Penicillin-binding protein transpeptidase" evidence="14">
    <location>
        <begin position="260"/>
        <end position="580"/>
    </location>
</feature>